<dbReference type="AlphaFoldDB" id="A0A9X2T2Y9"/>
<evidence type="ECO:0000313" key="1">
    <source>
        <dbReference type="EMBL" id="MCS0496432.1"/>
    </source>
</evidence>
<proteinExistence type="predicted"/>
<reference evidence="1" key="1">
    <citation type="submission" date="2022-08" db="EMBL/GenBank/DDBJ databases">
        <authorList>
            <person name="Li F."/>
        </authorList>
    </citation>
    <scope>NUCLEOTIDE SEQUENCE</scope>
    <source>
        <strain evidence="1">MQZ15Z-1</strain>
    </source>
</reference>
<name>A0A9X2T2Y9_9HYPH</name>
<organism evidence="1 2">
    <name type="scientific">Ancylobacter mangrovi</name>
    <dbReference type="NCBI Taxonomy" id="2972472"/>
    <lineage>
        <taxon>Bacteria</taxon>
        <taxon>Pseudomonadati</taxon>
        <taxon>Pseudomonadota</taxon>
        <taxon>Alphaproteobacteria</taxon>
        <taxon>Hyphomicrobiales</taxon>
        <taxon>Xanthobacteraceae</taxon>
        <taxon>Ancylobacter</taxon>
    </lineage>
</organism>
<keyword evidence="2" id="KW-1185">Reference proteome</keyword>
<dbReference type="EMBL" id="JANTHZ010000007">
    <property type="protein sequence ID" value="MCS0496432.1"/>
    <property type="molecule type" value="Genomic_DNA"/>
</dbReference>
<gene>
    <name evidence="1" type="ORF">NVS89_15110</name>
</gene>
<accession>A0A9X2T2Y9</accession>
<sequence length="77" mass="8596">MTTFEESYDPETVDLLDQVLADACAHAASRVVMDEGIRTMLASAVLEGAKLGLRERDDVLRFALRAIPTFREREAQL</sequence>
<dbReference type="Proteomes" id="UP001151088">
    <property type="component" value="Unassembled WGS sequence"/>
</dbReference>
<evidence type="ECO:0000313" key="2">
    <source>
        <dbReference type="Proteomes" id="UP001151088"/>
    </source>
</evidence>
<protein>
    <submittedName>
        <fullName evidence="1">Uncharacterized protein</fullName>
    </submittedName>
</protein>
<comment type="caution">
    <text evidence="1">The sequence shown here is derived from an EMBL/GenBank/DDBJ whole genome shotgun (WGS) entry which is preliminary data.</text>
</comment>
<dbReference type="RefSeq" id="WP_258733599.1">
    <property type="nucleotide sequence ID" value="NZ_JANTHZ010000007.1"/>
</dbReference>